<organism evidence="1">
    <name type="scientific">marine sediment metagenome</name>
    <dbReference type="NCBI Taxonomy" id="412755"/>
    <lineage>
        <taxon>unclassified sequences</taxon>
        <taxon>metagenomes</taxon>
        <taxon>ecological metagenomes</taxon>
    </lineage>
</organism>
<gene>
    <name evidence="1" type="ORF">LCGC14_1628970</name>
</gene>
<reference evidence="1" key="1">
    <citation type="journal article" date="2015" name="Nature">
        <title>Complex archaea that bridge the gap between prokaryotes and eukaryotes.</title>
        <authorList>
            <person name="Spang A."/>
            <person name="Saw J.H."/>
            <person name="Jorgensen S.L."/>
            <person name="Zaremba-Niedzwiedzka K."/>
            <person name="Martijn J."/>
            <person name="Lind A.E."/>
            <person name="van Eijk R."/>
            <person name="Schleper C."/>
            <person name="Guy L."/>
            <person name="Ettema T.J."/>
        </authorList>
    </citation>
    <scope>NUCLEOTIDE SEQUENCE</scope>
</reference>
<sequence length="79" mass="9557">MDYFELKKLKAKEQGKTWWFEAVLTDEEANLRTTEEKYSTCNRCRSLRDTARHKIDTCLLKHHPTDILTQVCDEWRYFA</sequence>
<comment type="caution">
    <text evidence="1">The sequence shown here is derived from an EMBL/GenBank/DDBJ whole genome shotgun (WGS) entry which is preliminary data.</text>
</comment>
<protein>
    <submittedName>
        <fullName evidence="1">Uncharacterized protein</fullName>
    </submittedName>
</protein>
<name>A0A0F9I3K7_9ZZZZ</name>
<evidence type="ECO:0000313" key="1">
    <source>
        <dbReference type="EMBL" id="KKM22082.1"/>
    </source>
</evidence>
<accession>A0A0F9I3K7</accession>
<proteinExistence type="predicted"/>
<dbReference type="AlphaFoldDB" id="A0A0F9I3K7"/>
<dbReference type="EMBL" id="LAZR01013411">
    <property type="protein sequence ID" value="KKM22082.1"/>
    <property type="molecule type" value="Genomic_DNA"/>
</dbReference>